<evidence type="ECO:0008006" key="4">
    <source>
        <dbReference type="Google" id="ProtNLM"/>
    </source>
</evidence>
<dbReference type="AlphaFoldDB" id="A0A846MV51"/>
<organism evidence="2 3">
    <name type="scientific">Rhizomicrobium palustre</name>
    <dbReference type="NCBI Taxonomy" id="189966"/>
    <lineage>
        <taxon>Bacteria</taxon>
        <taxon>Pseudomonadati</taxon>
        <taxon>Pseudomonadota</taxon>
        <taxon>Alphaproteobacteria</taxon>
        <taxon>Micropepsales</taxon>
        <taxon>Micropepsaceae</taxon>
        <taxon>Rhizomicrobium</taxon>
    </lineage>
</organism>
<evidence type="ECO:0000313" key="2">
    <source>
        <dbReference type="EMBL" id="NIK86982.1"/>
    </source>
</evidence>
<keyword evidence="3" id="KW-1185">Reference proteome</keyword>
<dbReference type="Pfam" id="PF09839">
    <property type="entry name" value="DUF2066"/>
    <property type="match status" value="1"/>
</dbReference>
<dbReference type="EMBL" id="JAASRM010000001">
    <property type="protein sequence ID" value="NIK86982.1"/>
    <property type="molecule type" value="Genomic_DNA"/>
</dbReference>
<evidence type="ECO:0000313" key="3">
    <source>
        <dbReference type="Proteomes" id="UP000570514"/>
    </source>
</evidence>
<gene>
    <name evidence="2" type="ORF">FHS83_000300</name>
</gene>
<comment type="caution">
    <text evidence="2">The sequence shown here is derived from an EMBL/GenBank/DDBJ whole genome shotgun (WGS) entry which is preliminary data.</text>
</comment>
<dbReference type="InterPro" id="IPR018642">
    <property type="entry name" value="DUF2066"/>
</dbReference>
<protein>
    <recommendedName>
        <fullName evidence="4">DUF2066 domain-containing protein</fullName>
    </recommendedName>
</protein>
<name>A0A846MV51_9PROT</name>
<feature type="chain" id="PRO_5032271314" description="DUF2066 domain-containing protein" evidence="1">
    <location>
        <begin position="27"/>
        <end position="355"/>
    </location>
</feature>
<reference evidence="2 3" key="1">
    <citation type="submission" date="2020-03" db="EMBL/GenBank/DDBJ databases">
        <title>Genomic Encyclopedia of Type Strains, Phase IV (KMG-IV): sequencing the most valuable type-strain genomes for metagenomic binning, comparative biology and taxonomic classification.</title>
        <authorList>
            <person name="Goeker M."/>
        </authorList>
    </citation>
    <scope>NUCLEOTIDE SEQUENCE [LARGE SCALE GENOMIC DNA]</scope>
    <source>
        <strain evidence="2 3">DSM 19867</strain>
    </source>
</reference>
<feature type="signal peptide" evidence="1">
    <location>
        <begin position="1"/>
        <end position="26"/>
    </location>
</feature>
<proteinExistence type="predicted"/>
<keyword evidence="1" id="KW-0732">Signal</keyword>
<evidence type="ECO:0000256" key="1">
    <source>
        <dbReference type="SAM" id="SignalP"/>
    </source>
</evidence>
<dbReference type="Proteomes" id="UP000570514">
    <property type="component" value="Unassembled WGS sequence"/>
</dbReference>
<accession>A0A846MV51</accession>
<sequence length="355" mass="37567">MRGFFRGLALVVAVVGAWALAPAAWAENTFEVANIHVDASGKSVEEARISAIAAGRPVAWATLFRRLTRQADWTRQPVIDPAQMQKMVIGYFPINERRSTTRYVADVTYTFNPEAVARVLQAANIPYTSVAAKRILLVPLAPGYARNSAWTQAFASPRFAMAAVPFGLPPGDAADAAALNGLNIDTATWDHLAPVAAKLKASEAVLVLAQAFGNKLILSVKRVGAGELPVKQVVEVPLLQNVVATYPGAADAVMRVVDDMSKNQKVVDYSQKGKLIADLRVASLAQFAAVESTLSAVPNVSNVNVAAMDIGQARLVISYLGSPEQLKAALSQAGLVLSQRGGAWQLSAGTALATP</sequence>
<dbReference type="RefSeq" id="WP_167080158.1">
    <property type="nucleotide sequence ID" value="NZ_BAAADC010000001.1"/>
</dbReference>